<evidence type="ECO:0000256" key="4">
    <source>
        <dbReference type="ARBA" id="ARBA00022964"/>
    </source>
</evidence>
<organism evidence="12">
    <name type="scientific">Salpingoeca rosetta (strain ATCC 50818 / BSB-021)</name>
    <dbReference type="NCBI Taxonomy" id="946362"/>
    <lineage>
        <taxon>Eukaryota</taxon>
        <taxon>Choanoflagellata</taxon>
        <taxon>Craspedida</taxon>
        <taxon>Salpingoecidae</taxon>
        <taxon>Salpingoeca</taxon>
    </lineage>
</organism>
<dbReference type="STRING" id="946362.F2U4N8"/>
<evidence type="ECO:0000256" key="8">
    <source>
        <dbReference type="PIRSR" id="PIRSR610300-51"/>
    </source>
</evidence>
<dbReference type="PANTHER" id="PTHR12918">
    <property type="entry name" value="CYSTEINE DIOXYGENASE"/>
    <property type="match status" value="1"/>
</dbReference>
<dbReference type="GO" id="GO:0008198">
    <property type="term" value="F:ferrous iron binding"/>
    <property type="evidence" value="ECO:0007669"/>
    <property type="project" value="TreeGrafter"/>
</dbReference>
<name>F2U4N8_SALR5</name>
<dbReference type="EC" id="1.13.11.20" evidence="2 9"/>
<dbReference type="Proteomes" id="UP000007799">
    <property type="component" value="Unassembled WGS sequence"/>
</dbReference>
<dbReference type="EMBL" id="GL832961">
    <property type="protein sequence ID" value="EGD82604.1"/>
    <property type="molecule type" value="Genomic_DNA"/>
</dbReference>
<dbReference type="InterPro" id="IPR010300">
    <property type="entry name" value="CDO_1"/>
</dbReference>
<evidence type="ECO:0000313" key="12">
    <source>
        <dbReference type="Proteomes" id="UP000007799"/>
    </source>
</evidence>
<dbReference type="CDD" id="cd10548">
    <property type="entry name" value="cupin_CDO"/>
    <property type="match status" value="1"/>
</dbReference>
<feature type="binding site" evidence="8">
    <location>
        <position position="136"/>
    </location>
    <ligand>
        <name>Fe cation</name>
        <dbReference type="ChEBI" id="CHEBI:24875"/>
        <note>catalytic</note>
    </ligand>
</feature>
<evidence type="ECO:0000256" key="6">
    <source>
        <dbReference type="ARBA" id="ARBA00023004"/>
    </source>
</evidence>
<comment type="similarity">
    <text evidence="1 9">Belongs to the cysteine dioxygenase family.</text>
</comment>
<evidence type="ECO:0000256" key="5">
    <source>
        <dbReference type="ARBA" id="ARBA00023002"/>
    </source>
</evidence>
<accession>F2U4N8</accession>
<evidence type="ECO:0000256" key="2">
    <source>
        <dbReference type="ARBA" id="ARBA00013133"/>
    </source>
</evidence>
<dbReference type="InParanoid" id="F2U4N8"/>
<dbReference type="AlphaFoldDB" id="F2U4N8"/>
<dbReference type="Gene3D" id="2.60.120.10">
    <property type="entry name" value="Jelly Rolls"/>
    <property type="match status" value="1"/>
</dbReference>
<evidence type="ECO:0000256" key="7">
    <source>
        <dbReference type="PIRSR" id="PIRSR610300-50"/>
    </source>
</evidence>
<dbReference type="KEGG" id="sre:PTSG_11984"/>
<reference evidence="11" key="1">
    <citation type="submission" date="2009-08" db="EMBL/GenBank/DDBJ databases">
        <title>Annotation of Salpingoeca rosetta.</title>
        <authorList>
            <consortium name="The Broad Institute Genome Sequencing Platform"/>
            <person name="Russ C."/>
            <person name="Cuomo C."/>
            <person name="Burger G."/>
            <person name="Gray M.W."/>
            <person name="Holland P.W.H."/>
            <person name="King N."/>
            <person name="Lang F.B.F."/>
            <person name="Roger A.J."/>
            <person name="Ruiz-Trillo I."/>
            <person name="Young S.K."/>
            <person name="Zeng Q."/>
            <person name="Gargeya S."/>
            <person name="Alvarado L."/>
            <person name="Berlin A."/>
            <person name="Chapman S.B."/>
            <person name="Chen Z."/>
            <person name="Freedman E."/>
            <person name="Gellesch M."/>
            <person name="Goldberg J."/>
            <person name="Griggs A."/>
            <person name="Gujja S."/>
            <person name="Heilman E."/>
            <person name="Heiman D."/>
            <person name="Howarth C."/>
            <person name="Mehta T."/>
            <person name="Neiman D."/>
            <person name="Pearson M."/>
            <person name="Roberts A."/>
            <person name="Saif S."/>
            <person name="Shea T."/>
            <person name="Shenoy N."/>
            <person name="Sisk P."/>
            <person name="Stolte C."/>
            <person name="Sykes S."/>
            <person name="White J."/>
            <person name="Yandava C."/>
            <person name="Haas B."/>
            <person name="Nusbaum C."/>
            <person name="Birren B."/>
        </authorList>
    </citation>
    <scope>NUCLEOTIDE SEQUENCE [LARGE SCALE GENOMIC DNA]</scope>
    <source>
        <strain evidence="11">ATCC 50818</strain>
    </source>
</reference>
<comment type="catalytic activity">
    <reaction evidence="9">
        <text>L-cysteine + O2 = 3-sulfino-L-alanine + H(+)</text>
        <dbReference type="Rhea" id="RHEA:20441"/>
        <dbReference type="ChEBI" id="CHEBI:15378"/>
        <dbReference type="ChEBI" id="CHEBI:15379"/>
        <dbReference type="ChEBI" id="CHEBI:35235"/>
        <dbReference type="ChEBI" id="CHEBI:61085"/>
        <dbReference type="EC" id="1.13.11.20"/>
    </reaction>
</comment>
<keyword evidence="7" id="KW-0883">Thioether bond</keyword>
<dbReference type="GO" id="GO:0017172">
    <property type="term" value="F:cysteine dioxygenase activity"/>
    <property type="evidence" value="ECO:0007669"/>
    <property type="project" value="UniProtKB-UniRule"/>
</dbReference>
<dbReference type="GeneID" id="16076427"/>
<comment type="cofactor">
    <cofactor evidence="9">
        <name>Fe cation</name>
        <dbReference type="ChEBI" id="CHEBI:24875"/>
    </cofactor>
    <text evidence="9">Binds 1 Fe cation per subunit.</text>
</comment>
<evidence type="ECO:0000256" key="1">
    <source>
        <dbReference type="ARBA" id="ARBA00006622"/>
    </source>
</evidence>
<dbReference type="InterPro" id="IPR014710">
    <property type="entry name" value="RmlC-like_jellyroll"/>
</dbReference>
<sequence>MTDHDQGSPSMSTAMEATPTMQMQTKPCAQDMRASMMKPSQATSSSPSSSSGARVEKESRTWDEMLQDLRTALDEDSVSVEHIHSILNSYKSRTEDWKQFAHFDDHCYTRNLVDSGNGKYNLMLLCWDMGQASSIHDHAGSHCFMKILDGNLVEELFGPPHDLKEGETLSPLVEAAHDRDGVLYISDKIGTHRVSNTSHSRRAVSLHLYSPPYSECHCFDERTGTKSTSGCISFYSEYGEVCCDDWKSGVAAKSADYC</sequence>
<dbReference type="GO" id="GO:0019448">
    <property type="term" value="P:L-cysteine catabolic process"/>
    <property type="evidence" value="ECO:0007669"/>
    <property type="project" value="TreeGrafter"/>
</dbReference>
<feature type="cross-link" description="3'-(S-cysteinyl)-tyrosine (Cys-Tyr)" evidence="7">
    <location>
        <begin position="143"/>
        <end position="209"/>
    </location>
</feature>
<dbReference type="eggNOG" id="KOG4064">
    <property type="taxonomic scope" value="Eukaryota"/>
</dbReference>
<evidence type="ECO:0000256" key="10">
    <source>
        <dbReference type="SAM" id="MobiDB-lite"/>
    </source>
</evidence>
<dbReference type="FunCoup" id="F2U4N8">
    <property type="interactions" value="211"/>
</dbReference>
<dbReference type="Pfam" id="PF05995">
    <property type="entry name" value="CDO_I"/>
    <property type="match status" value="1"/>
</dbReference>
<keyword evidence="5 9" id="KW-0560">Oxidoreductase</keyword>
<dbReference type="InterPro" id="IPR011051">
    <property type="entry name" value="RmlC_Cupin_sf"/>
</dbReference>
<feature type="binding site" evidence="8">
    <location>
        <position position="138"/>
    </location>
    <ligand>
        <name>Fe cation</name>
        <dbReference type="ChEBI" id="CHEBI:24875"/>
        <note>catalytic</note>
    </ligand>
</feature>
<keyword evidence="4 9" id="KW-0223">Dioxygenase</keyword>
<evidence type="ECO:0000256" key="3">
    <source>
        <dbReference type="ARBA" id="ARBA00022723"/>
    </source>
</evidence>
<evidence type="ECO:0000313" key="11">
    <source>
        <dbReference type="EMBL" id="EGD82604.1"/>
    </source>
</evidence>
<gene>
    <name evidence="11" type="ORF">PTSG_11984</name>
</gene>
<evidence type="ECO:0000256" key="9">
    <source>
        <dbReference type="RuleBase" id="RU366010"/>
    </source>
</evidence>
<keyword evidence="12" id="KW-1185">Reference proteome</keyword>
<feature type="region of interest" description="Disordered" evidence="10">
    <location>
        <begin position="1"/>
        <end position="59"/>
    </location>
</feature>
<dbReference type="SUPFAM" id="SSF51182">
    <property type="entry name" value="RmlC-like cupins"/>
    <property type="match status" value="1"/>
</dbReference>
<dbReference type="OMA" id="YTENQVT"/>
<keyword evidence="6 8" id="KW-0408">Iron</keyword>
<feature type="compositionally biased region" description="Polar residues" evidence="10">
    <location>
        <begin position="7"/>
        <end position="27"/>
    </location>
</feature>
<keyword evidence="3 8" id="KW-0479">Metal-binding</keyword>
<proteinExistence type="inferred from homology"/>
<feature type="binding site" evidence="8">
    <location>
        <position position="192"/>
    </location>
    <ligand>
        <name>Fe cation</name>
        <dbReference type="ChEBI" id="CHEBI:24875"/>
        <note>catalytic</note>
    </ligand>
</feature>
<dbReference type="OrthoDB" id="543511at2759"/>
<protein>
    <recommendedName>
        <fullName evidence="2 9">Cysteine dioxygenase</fullName>
        <ecNumber evidence="2 9">1.13.11.20</ecNumber>
    </recommendedName>
</protein>
<dbReference type="RefSeq" id="XP_004995840.1">
    <property type="nucleotide sequence ID" value="XM_004995783.1"/>
</dbReference>
<dbReference type="PANTHER" id="PTHR12918:SF1">
    <property type="entry name" value="CYSTEINE DIOXYGENASE TYPE 1"/>
    <property type="match status" value="1"/>
</dbReference>